<dbReference type="PANTHER" id="PTHR13710">
    <property type="entry name" value="DNA HELICASE RECQ FAMILY MEMBER"/>
    <property type="match status" value="1"/>
</dbReference>
<proteinExistence type="inferred from homology"/>
<gene>
    <name evidence="12" type="ORF">EII10_06255</name>
</gene>
<feature type="region of interest" description="Disordered" evidence="9">
    <location>
        <begin position="623"/>
        <end position="658"/>
    </location>
</feature>
<dbReference type="SUPFAM" id="SSF53271">
    <property type="entry name" value="PRTase-like"/>
    <property type="match status" value="1"/>
</dbReference>
<evidence type="ECO:0000256" key="8">
    <source>
        <dbReference type="ARBA" id="ARBA00034808"/>
    </source>
</evidence>
<dbReference type="InterPro" id="IPR027417">
    <property type="entry name" value="P-loop_NTPase"/>
</dbReference>
<evidence type="ECO:0000313" key="13">
    <source>
        <dbReference type="Proteomes" id="UP000271272"/>
    </source>
</evidence>
<reference evidence="12 13" key="1">
    <citation type="submission" date="2018-11" db="EMBL/GenBank/DDBJ databases">
        <title>Genomes From Bacteria Associated with the Canine Oral Cavity: a Test Case for Automated Genome-Based Taxonomic Assignment.</title>
        <authorList>
            <person name="Coil D.A."/>
            <person name="Jospin G."/>
            <person name="Darling A.E."/>
            <person name="Wallis C."/>
            <person name="Davis I.J."/>
            <person name="Harris S."/>
            <person name="Eisen J.A."/>
            <person name="Holcombe L.J."/>
            <person name="O'Flynn C."/>
        </authorList>
    </citation>
    <scope>NUCLEOTIDE SEQUENCE [LARGE SCALE GENOMIC DNA]</scope>
    <source>
        <strain evidence="12 13">OH5050</strain>
    </source>
</reference>
<evidence type="ECO:0000259" key="10">
    <source>
        <dbReference type="PROSITE" id="PS51192"/>
    </source>
</evidence>
<dbReference type="SMART" id="SM00487">
    <property type="entry name" value="DEXDc"/>
    <property type="match status" value="1"/>
</dbReference>
<keyword evidence="13" id="KW-1185">Reference proteome</keyword>
<evidence type="ECO:0000313" key="12">
    <source>
        <dbReference type="EMBL" id="RRD29420.1"/>
    </source>
</evidence>
<dbReference type="Proteomes" id="UP000271272">
    <property type="component" value="Unassembled WGS sequence"/>
</dbReference>
<feature type="domain" description="Helicase ATP-binding" evidence="10">
    <location>
        <begin position="42"/>
        <end position="237"/>
    </location>
</feature>
<feature type="region of interest" description="Disordered" evidence="9">
    <location>
        <begin position="681"/>
        <end position="703"/>
    </location>
</feature>
<comment type="similarity">
    <text evidence="1">Belongs to the helicase family. RecQ subfamily.</text>
</comment>
<comment type="catalytic activity">
    <reaction evidence="7">
        <text>Couples ATP hydrolysis with the unwinding of duplex DNA by translocating in the 3'-5' direction.</text>
        <dbReference type="EC" id="5.6.2.4"/>
    </reaction>
</comment>
<dbReference type="Gene3D" id="3.40.50.2020">
    <property type="match status" value="1"/>
</dbReference>
<dbReference type="InterPro" id="IPR000836">
    <property type="entry name" value="PRTase_dom"/>
</dbReference>
<dbReference type="Pfam" id="PF00270">
    <property type="entry name" value="DEAD"/>
    <property type="match status" value="1"/>
</dbReference>
<dbReference type="CDD" id="cd06223">
    <property type="entry name" value="PRTases_typeI"/>
    <property type="match status" value="1"/>
</dbReference>
<keyword evidence="5" id="KW-0238">DNA-binding</keyword>
<accession>A0A3P1V7D8</accession>
<evidence type="ECO:0000256" key="7">
    <source>
        <dbReference type="ARBA" id="ARBA00034617"/>
    </source>
</evidence>
<dbReference type="Gene3D" id="3.40.50.300">
    <property type="entry name" value="P-loop containing nucleotide triphosphate hydrolases"/>
    <property type="match status" value="2"/>
</dbReference>
<dbReference type="RefSeq" id="WP_124933640.1">
    <property type="nucleotide sequence ID" value="NZ_RQZC01000007.1"/>
</dbReference>
<dbReference type="GO" id="GO:0030894">
    <property type="term" value="C:replisome"/>
    <property type="evidence" value="ECO:0007669"/>
    <property type="project" value="TreeGrafter"/>
</dbReference>
<dbReference type="InterPro" id="IPR011545">
    <property type="entry name" value="DEAD/DEAH_box_helicase_dom"/>
</dbReference>
<dbReference type="GO" id="GO:0043138">
    <property type="term" value="F:3'-5' DNA helicase activity"/>
    <property type="evidence" value="ECO:0007669"/>
    <property type="project" value="UniProtKB-EC"/>
</dbReference>
<feature type="domain" description="Helicase C-terminal" evidence="11">
    <location>
        <begin position="283"/>
        <end position="426"/>
    </location>
</feature>
<protein>
    <recommendedName>
        <fullName evidence="8">DNA 3'-5' helicase</fullName>
        <ecNumber evidence="8">5.6.2.4</ecNumber>
    </recommendedName>
</protein>
<dbReference type="PROSITE" id="PS51194">
    <property type="entry name" value="HELICASE_CTER"/>
    <property type="match status" value="1"/>
</dbReference>
<evidence type="ECO:0000256" key="1">
    <source>
        <dbReference type="ARBA" id="ARBA00005446"/>
    </source>
</evidence>
<feature type="compositionally biased region" description="Basic and acidic residues" evidence="9">
    <location>
        <begin position="683"/>
        <end position="702"/>
    </location>
</feature>
<evidence type="ECO:0000256" key="4">
    <source>
        <dbReference type="ARBA" id="ARBA00022840"/>
    </source>
</evidence>
<dbReference type="GO" id="GO:0016787">
    <property type="term" value="F:hydrolase activity"/>
    <property type="evidence" value="ECO:0007669"/>
    <property type="project" value="UniProtKB-KW"/>
</dbReference>
<dbReference type="Pfam" id="PF00271">
    <property type="entry name" value="Helicase_C"/>
    <property type="match status" value="1"/>
</dbReference>
<evidence type="ECO:0000256" key="2">
    <source>
        <dbReference type="ARBA" id="ARBA00022741"/>
    </source>
</evidence>
<comment type="caution">
    <text evidence="12">The sequence shown here is derived from an EMBL/GenBank/DDBJ whole genome shotgun (WGS) entry which is preliminary data.</text>
</comment>
<dbReference type="Pfam" id="PF00156">
    <property type="entry name" value="Pribosyltran"/>
    <property type="match status" value="1"/>
</dbReference>
<dbReference type="PROSITE" id="PS00690">
    <property type="entry name" value="DEAH_ATP_HELICASE"/>
    <property type="match status" value="1"/>
</dbReference>
<dbReference type="InterPro" id="IPR029057">
    <property type="entry name" value="PRTase-like"/>
</dbReference>
<keyword evidence="2" id="KW-0547">Nucleotide-binding</keyword>
<dbReference type="PROSITE" id="PS51192">
    <property type="entry name" value="HELICASE_ATP_BIND_1"/>
    <property type="match status" value="1"/>
</dbReference>
<dbReference type="GO" id="GO:0006310">
    <property type="term" value="P:DNA recombination"/>
    <property type="evidence" value="ECO:0007669"/>
    <property type="project" value="TreeGrafter"/>
</dbReference>
<sequence>MSEPAPPPSRLGPVRERAEAVLRELVGREDARLREDQWRAIEALVIGHRRVLVVQRTGWGKSAVYFVATVLLREGWGSWQPGMPPPAPGCGAGSGAAGATVIISPLLALMRDQVSAAQRAGIHAVTMNSANTTEWEGIEARVRAGEADVLLVSPERLNNPDFRVQVLPHLTAGAGLVVIDEAHCISDWGHDFRPDYRRIRTLLAGLPQGIPVLATTATANDRVTADVAEQLGLHSHEGPAGAAAGAPGGPARDGVLVLRGSLQRDSLHLGVLALPDSAARLAWLSAYLHAVTGSGIIYCLTVAAVGEVSEHLRGQGLEVAAYTGRTEPAERERLEAGLKANRVKAIVATSALGMGFDKPDLAFVVHLGAPSSPVSYYQQVGRAGRAVSRAEVVLLPGAEDRAIWEWFGSQAFPAQEEVDEVLAALEARRLEEAGPLSTALLETTTSLRRSRLELLLKVLDVDGAVQRVRGGWQATGRPWVYDQPRYERLAAARAQEQRSMLAYEALGGPGATGARQDCRMAFLRRALNDPELEPGWRCGACDLCGGLILPQAPEAAQVEATRRGLERPGVELVARRQWPAGMAQLGLPGLSGRIPAERRAATGLAVGRLDGVGIAAALRALLEPGPQPADGPADHPGSAAPDPAGRAAPQARGGHDGQVPLALRGAVLEVADRLALIAAQEAGSREGHETAQEDAQDGRDGAADGAGAALEAVVVIDSRTRPELVRHLGHAVAHRLGCRPLGIIGVRGEAGRHDVNSATRLARVARGLSLEGWEPGRLEALRGARVVLVDDFTDSGWTLAVAAAMLRDAGAEAVHPLVLAQR</sequence>
<organism evidence="12 13">
    <name type="scientific">Actinomyces bowdenii</name>
    <dbReference type="NCBI Taxonomy" id="131109"/>
    <lineage>
        <taxon>Bacteria</taxon>
        <taxon>Bacillati</taxon>
        <taxon>Actinomycetota</taxon>
        <taxon>Actinomycetes</taxon>
        <taxon>Actinomycetales</taxon>
        <taxon>Actinomycetaceae</taxon>
        <taxon>Actinomyces</taxon>
    </lineage>
</organism>
<evidence type="ECO:0000259" key="11">
    <source>
        <dbReference type="PROSITE" id="PS51194"/>
    </source>
</evidence>
<dbReference type="AlphaFoldDB" id="A0A3P1V7D8"/>
<keyword evidence="6" id="KW-0413">Isomerase</keyword>
<dbReference type="GO" id="GO:0009378">
    <property type="term" value="F:four-way junction helicase activity"/>
    <property type="evidence" value="ECO:0007669"/>
    <property type="project" value="TreeGrafter"/>
</dbReference>
<dbReference type="GO" id="GO:0005737">
    <property type="term" value="C:cytoplasm"/>
    <property type="evidence" value="ECO:0007669"/>
    <property type="project" value="TreeGrafter"/>
</dbReference>
<dbReference type="PANTHER" id="PTHR13710:SF105">
    <property type="entry name" value="ATP-DEPENDENT DNA HELICASE Q1"/>
    <property type="match status" value="1"/>
</dbReference>
<dbReference type="InterPro" id="IPR002464">
    <property type="entry name" value="DNA/RNA_helicase_DEAH_CS"/>
</dbReference>
<dbReference type="EC" id="5.6.2.4" evidence="8"/>
<dbReference type="SMART" id="SM00490">
    <property type="entry name" value="HELICc"/>
    <property type="match status" value="1"/>
</dbReference>
<name>A0A3P1V7D8_9ACTO</name>
<dbReference type="OrthoDB" id="9760034at2"/>
<feature type="compositionally biased region" description="Low complexity" evidence="9">
    <location>
        <begin position="636"/>
        <end position="652"/>
    </location>
</feature>
<dbReference type="GO" id="GO:0005524">
    <property type="term" value="F:ATP binding"/>
    <property type="evidence" value="ECO:0007669"/>
    <property type="project" value="UniProtKB-KW"/>
</dbReference>
<dbReference type="GO" id="GO:0003677">
    <property type="term" value="F:DNA binding"/>
    <property type="evidence" value="ECO:0007669"/>
    <property type="project" value="UniProtKB-KW"/>
</dbReference>
<evidence type="ECO:0000256" key="5">
    <source>
        <dbReference type="ARBA" id="ARBA00023125"/>
    </source>
</evidence>
<evidence type="ECO:0000256" key="3">
    <source>
        <dbReference type="ARBA" id="ARBA00022801"/>
    </source>
</evidence>
<keyword evidence="12" id="KW-0347">Helicase</keyword>
<dbReference type="GO" id="GO:0006281">
    <property type="term" value="P:DNA repair"/>
    <property type="evidence" value="ECO:0007669"/>
    <property type="project" value="TreeGrafter"/>
</dbReference>
<dbReference type="InterPro" id="IPR014001">
    <property type="entry name" value="Helicase_ATP-bd"/>
</dbReference>
<evidence type="ECO:0000256" key="6">
    <source>
        <dbReference type="ARBA" id="ARBA00023235"/>
    </source>
</evidence>
<keyword evidence="3" id="KW-0378">Hydrolase</keyword>
<keyword evidence="4" id="KW-0067">ATP-binding</keyword>
<dbReference type="GO" id="GO:0043590">
    <property type="term" value="C:bacterial nucleoid"/>
    <property type="evidence" value="ECO:0007669"/>
    <property type="project" value="TreeGrafter"/>
</dbReference>
<evidence type="ECO:0000256" key="9">
    <source>
        <dbReference type="SAM" id="MobiDB-lite"/>
    </source>
</evidence>
<dbReference type="EMBL" id="RQZC01000007">
    <property type="protein sequence ID" value="RRD29420.1"/>
    <property type="molecule type" value="Genomic_DNA"/>
</dbReference>
<dbReference type="InterPro" id="IPR001650">
    <property type="entry name" value="Helicase_C-like"/>
</dbReference>
<dbReference type="SUPFAM" id="SSF52540">
    <property type="entry name" value="P-loop containing nucleoside triphosphate hydrolases"/>
    <property type="match status" value="1"/>
</dbReference>